<accession>A0A6J5NWZ3</accession>
<gene>
    <name evidence="1" type="ORF">UFOVP796_7</name>
</gene>
<dbReference type="EMBL" id="LR796754">
    <property type="protein sequence ID" value="CAB4163282.1"/>
    <property type="molecule type" value="Genomic_DNA"/>
</dbReference>
<organism evidence="1">
    <name type="scientific">uncultured Caudovirales phage</name>
    <dbReference type="NCBI Taxonomy" id="2100421"/>
    <lineage>
        <taxon>Viruses</taxon>
        <taxon>Duplodnaviria</taxon>
        <taxon>Heunggongvirae</taxon>
        <taxon>Uroviricota</taxon>
        <taxon>Caudoviricetes</taxon>
        <taxon>Peduoviridae</taxon>
        <taxon>Maltschvirus</taxon>
        <taxon>Maltschvirus maltsch</taxon>
    </lineage>
</organism>
<reference evidence="1" key="1">
    <citation type="submission" date="2020-04" db="EMBL/GenBank/DDBJ databases">
        <authorList>
            <person name="Chiriac C."/>
            <person name="Salcher M."/>
            <person name="Ghai R."/>
            <person name="Kavagutti S V."/>
        </authorList>
    </citation>
    <scope>NUCLEOTIDE SEQUENCE</scope>
</reference>
<proteinExistence type="predicted"/>
<sequence length="55" mass="6204">MQIKYECRVEKKLTNHTVRKVTDTLPPYVEVVECNSCGVMGVVLLDKETAYSGDL</sequence>
<evidence type="ECO:0000313" key="1">
    <source>
        <dbReference type="EMBL" id="CAB4163282.1"/>
    </source>
</evidence>
<name>A0A6J5NWZ3_9CAUD</name>
<protein>
    <submittedName>
        <fullName evidence="1">Uncharacterized protein</fullName>
    </submittedName>
</protein>